<evidence type="ECO:0000256" key="1">
    <source>
        <dbReference type="SAM" id="Coils"/>
    </source>
</evidence>
<comment type="caution">
    <text evidence="3">The sequence shown here is derived from an EMBL/GenBank/DDBJ whole genome shotgun (WGS) entry which is preliminary data.</text>
</comment>
<keyword evidence="1" id="KW-0175">Coiled coil</keyword>
<feature type="region of interest" description="Disordered" evidence="2">
    <location>
        <begin position="1"/>
        <end position="34"/>
    </location>
</feature>
<dbReference type="AlphaFoldDB" id="A0AAV9EPP3"/>
<evidence type="ECO:0000313" key="3">
    <source>
        <dbReference type="EMBL" id="KAK1315658.1"/>
    </source>
</evidence>
<gene>
    <name evidence="3" type="ORF">QJS10_CPA05g02233</name>
</gene>
<dbReference type="EMBL" id="JAUJYO010000005">
    <property type="protein sequence ID" value="KAK1315658.1"/>
    <property type="molecule type" value="Genomic_DNA"/>
</dbReference>
<accession>A0AAV9EPP3</accession>
<protein>
    <submittedName>
        <fullName evidence="3">Uncharacterized protein</fullName>
    </submittedName>
</protein>
<organism evidence="3 4">
    <name type="scientific">Acorus calamus</name>
    <name type="common">Sweet flag</name>
    <dbReference type="NCBI Taxonomy" id="4465"/>
    <lineage>
        <taxon>Eukaryota</taxon>
        <taxon>Viridiplantae</taxon>
        <taxon>Streptophyta</taxon>
        <taxon>Embryophyta</taxon>
        <taxon>Tracheophyta</taxon>
        <taxon>Spermatophyta</taxon>
        <taxon>Magnoliopsida</taxon>
        <taxon>Liliopsida</taxon>
        <taxon>Acoraceae</taxon>
        <taxon>Acorus</taxon>
    </lineage>
</organism>
<evidence type="ECO:0000313" key="4">
    <source>
        <dbReference type="Proteomes" id="UP001180020"/>
    </source>
</evidence>
<reference evidence="3" key="1">
    <citation type="journal article" date="2023" name="Nat. Commun.">
        <title>Diploid and tetraploid genomes of Acorus and the evolution of monocots.</title>
        <authorList>
            <person name="Ma L."/>
            <person name="Liu K.W."/>
            <person name="Li Z."/>
            <person name="Hsiao Y.Y."/>
            <person name="Qi Y."/>
            <person name="Fu T."/>
            <person name="Tang G.D."/>
            <person name="Zhang D."/>
            <person name="Sun W.H."/>
            <person name="Liu D.K."/>
            <person name="Li Y."/>
            <person name="Chen G.Z."/>
            <person name="Liu X.D."/>
            <person name="Liao X.Y."/>
            <person name="Jiang Y.T."/>
            <person name="Yu X."/>
            <person name="Hao Y."/>
            <person name="Huang J."/>
            <person name="Zhao X.W."/>
            <person name="Ke S."/>
            <person name="Chen Y.Y."/>
            <person name="Wu W.L."/>
            <person name="Hsu J.L."/>
            <person name="Lin Y.F."/>
            <person name="Huang M.D."/>
            <person name="Li C.Y."/>
            <person name="Huang L."/>
            <person name="Wang Z.W."/>
            <person name="Zhao X."/>
            <person name="Zhong W.Y."/>
            <person name="Peng D.H."/>
            <person name="Ahmad S."/>
            <person name="Lan S."/>
            <person name="Zhang J.S."/>
            <person name="Tsai W.C."/>
            <person name="Van de Peer Y."/>
            <person name="Liu Z.J."/>
        </authorList>
    </citation>
    <scope>NUCLEOTIDE SEQUENCE</scope>
    <source>
        <strain evidence="3">CP</strain>
    </source>
</reference>
<evidence type="ECO:0000256" key="2">
    <source>
        <dbReference type="SAM" id="MobiDB-lite"/>
    </source>
</evidence>
<feature type="compositionally biased region" description="Acidic residues" evidence="2">
    <location>
        <begin position="1"/>
        <end position="15"/>
    </location>
</feature>
<keyword evidence="4" id="KW-1185">Reference proteome</keyword>
<reference evidence="3" key="2">
    <citation type="submission" date="2023-06" db="EMBL/GenBank/DDBJ databases">
        <authorList>
            <person name="Ma L."/>
            <person name="Liu K.-W."/>
            <person name="Li Z."/>
            <person name="Hsiao Y.-Y."/>
            <person name="Qi Y."/>
            <person name="Fu T."/>
            <person name="Tang G."/>
            <person name="Zhang D."/>
            <person name="Sun W.-H."/>
            <person name="Liu D.-K."/>
            <person name="Li Y."/>
            <person name="Chen G.-Z."/>
            <person name="Liu X.-D."/>
            <person name="Liao X.-Y."/>
            <person name="Jiang Y.-T."/>
            <person name="Yu X."/>
            <person name="Hao Y."/>
            <person name="Huang J."/>
            <person name="Zhao X.-W."/>
            <person name="Ke S."/>
            <person name="Chen Y.-Y."/>
            <person name="Wu W.-L."/>
            <person name="Hsu J.-L."/>
            <person name="Lin Y.-F."/>
            <person name="Huang M.-D."/>
            <person name="Li C.-Y."/>
            <person name="Huang L."/>
            <person name="Wang Z.-W."/>
            <person name="Zhao X."/>
            <person name="Zhong W.-Y."/>
            <person name="Peng D.-H."/>
            <person name="Ahmad S."/>
            <person name="Lan S."/>
            <person name="Zhang J.-S."/>
            <person name="Tsai W.-C."/>
            <person name="Van De Peer Y."/>
            <person name="Liu Z.-J."/>
        </authorList>
    </citation>
    <scope>NUCLEOTIDE SEQUENCE</scope>
    <source>
        <strain evidence="3">CP</strain>
        <tissue evidence="3">Leaves</tissue>
    </source>
</reference>
<sequence length="275" mass="32624">MLGGEDDSIAMEDEIKDEKISGQEEERGQNPWWMESTSVFVDHADFERAVEEFEREREEFEREKKEFKREKEEFKWERDSRKRSRKMDASDCSSDATEVYNEVKKKNAQGLAFENHIKQLDITWSTTSKDVYKKITLAKDQYSSLDAEEMEDIINIRLEKLMALEIARVRLQCQELVQKIARWDDFKNMKYKEVKDEMRNIQPSFNDAQLQKIFEKSCIDMCIDIGSEQDSSGLISEDLKARILEWLNGDFELLSEDIEKFRVILIPIPEREMID</sequence>
<feature type="compositionally biased region" description="Basic and acidic residues" evidence="2">
    <location>
        <begin position="16"/>
        <end position="28"/>
    </location>
</feature>
<proteinExistence type="predicted"/>
<name>A0AAV9EPP3_ACOCL</name>
<dbReference type="Proteomes" id="UP001180020">
    <property type="component" value="Unassembled WGS sequence"/>
</dbReference>
<feature type="coiled-coil region" evidence="1">
    <location>
        <begin position="43"/>
        <end position="77"/>
    </location>
</feature>